<dbReference type="SUPFAM" id="SSF51905">
    <property type="entry name" value="FAD/NAD(P)-binding domain"/>
    <property type="match status" value="1"/>
</dbReference>
<name>A0ABR0GZC8_9PEZI</name>
<gene>
    <name evidence="3" type="ORF">QC763_704780</name>
</gene>
<evidence type="ECO:0000259" key="2">
    <source>
        <dbReference type="PROSITE" id="PS00624"/>
    </source>
</evidence>
<dbReference type="Pfam" id="PF05199">
    <property type="entry name" value="GMC_oxred_C"/>
    <property type="match status" value="1"/>
</dbReference>
<sequence>MNILSLEVLTMKLCWLSTPFVSLAAKMKLPLGSSSNGGGGASSLLSLSLLLTLNPLTATAQTAPRDGAIYDYIVVGSGPGGGVVASNLAKAGYSVLILEAGDDSPGQGFGRYTPTVTWDFFVKHYPEGDPRDNKYSHLTWRTREGRYWVGQSGAPAGSTLLGVYYPRGSTLGGSSMINAMVTWLPSDSDWNFHANVTGDDSWRAENMHAIFKKIEKNNYATRGAANAANHGFDGFFQTNMGSMTQQRQLGQLSGNRVMQTYAQDWGLSGQSMNNLLTRDPNEINPNRDQTSSIYGLVTHAFSNGNRYSSRNYIQDTQRTVGSNLTVSLTSLATKILFDTTSKCDGTAAKPRATGVEYLFGRSLYKGDSRRAANAQGTKRTAYARREVILSGGAFNSPQLLQLSGIGDAALLKQYNIPLIKDLPGVGQNLMDNQEMPIVGTGSAGSGLAEVSMFKTKHPAHGERDMFLMGGQGFLFRGFWPDNPVRTPTEPRSPYGVSMVKGSSLNNKGWVKIRSSDPTETPEINFNHFAPGSELDMEAMKDTVAWIRTVYSRVGITTVEPPCNAGPDANGYCGKEDENWIHERTFGHHPTSTNRIGADNDPLAVLDSKFRVRGVSGLRVVDASAFARIPGVFPAVSTFMISQKASDDMLAELKDGQAVKVCVNGVLIS</sequence>
<dbReference type="PANTHER" id="PTHR11552:SF80">
    <property type="entry name" value="GMC OXIDOREDUCTASE"/>
    <property type="match status" value="1"/>
</dbReference>
<dbReference type="GeneID" id="87935827"/>
<dbReference type="PANTHER" id="PTHR11552">
    <property type="entry name" value="GLUCOSE-METHANOL-CHOLINE GMC OXIDOREDUCTASE"/>
    <property type="match status" value="1"/>
</dbReference>
<feature type="domain" description="Glucose-methanol-choline oxidoreductase N-terminal" evidence="2">
    <location>
        <begin position="392"/>
        <end position="406"/>
    </location>
</feature>
<evidence type="ECO:0000313" key="4">
    <source>
        <dbReference type="Proteomes" id="UP001326199"/>
    </source>
</evidence>
<dbReference type="InterPro" id="IPR012132">
    <property type="entry name" value="GMC_OxRdtase"/>
</dbReference>
<dbReference type="Gene3D" id="3.50.50.60">
    <property type="entry name" value="FAD/NAD(P)-binding domain"/>
    <property type="match status" value="2"/>
</dbReference>
<dbReference type="InterPro" id="IPR007867">
    <property type="entry name" value="GMC_OxRtase_C"/>
</dbReference>
<keyword evidence="4" id="KW-1185">Reference proteome</keyword>
<proteinExistence type="inferred from homology"/>
<dbReference type="PROSITE" id="PS00624">
    <property type="entry name" value="GMC_OXRED_2"/>
    <property type="match status" value="1"/>
</dbReference>
<dbReference type="Pfam" id="PF00732">
    <property type="entry name" value="GMC_oxred_N"/>
    <property type="match status" value="1"/>
</dbReference>
<organism evidence="3 4">
    <name type="scientific">Podospora pseudopauciseta</name>
    <dbReference type="NCBI Taxonomy" id="2093780"/>
    <lineage>
        <taxon>Eukaryota</taxon>
        <taxon>Fungi</taxon>
        <taxon>Dikarya</taxon>
        <taxon>Ascomycota</taxon>
        <taxon>Pezizomycotina</taxon>
        <taxon>Sordariomycetes</taxon>
        <taxon>Sordariomycetidae</taxon>
        <taxon>Sordariales</taxon>
        <taxon>Podosporaceae</taxon>
        <taxon>Podospora</taxon>
    </lineage>
</organism>
<dbReference type="InterPro" id="IPR036188">
    <property type="entry name" value="FAD/NAD-bd_sf"/>
</dbReference>
<protein>
    <recommendedName>
        <fullName evidence="2">Glucose-methanol-choline oxidoreductase N-terminal domain-containing protein</fullName>
    </recommendedName>
</protein>
<accession>A0ABR0GZC8</accession>
<reference evidence="3 4" key="1">
    <citation type="journal article" date="2023" name="bioRxiv">
        <title>High-quality genome assemblies of four members of thePodospora anserinaspecies complex.</title>
        <authorList>
            <person name="Ament-Velasquez S.L."/>
            <person name="Vogan A.A."/>
            <person name="Wallerman O."/>
            <person name="Hartmann F."/>
            <person name="Gautier V."/>
            <person name="Silar P."/>
            <person name="Giraud T."/>
            <person name="Johannesson H."/>
        </authorList>
    </citation>
    <scope>NUCLEOTIDE SEQUENCE [LARGE SCALE GENOMIC DNA]</scope>
    <source>
        <strain evidence="3 4">CBS 411.78</strain>
    </source>
</reference>
<comment type="similarity">
    <text evidence="1">Belongs to the GMC oxidoreductase family.</text>
</comment>
<dbReference type="EMBL" id="JAFFHB010000010">
    <property type="protein sequence ID" value="KAK4661150.1"/>
    <property type="molecule type" value="Genomic_DNA"/>
</dbReference>
<dbReference type="SUPFAM" id="SSF54373">
    <property type="entry name" value="FAD-linked reductases, C-terminal domain"/>
    <property type="match status" value="1"/>
</dbReference>
<dbReference type="RefSeq" id="XP_062761117.1">
    <property type="nucleotide sequence ID" value="XM_062915484.1"/>
</dbReference>
<evidence type="ECO:0000256" key="1">
    <source>
        <dbReference type="ARBA" id="ARBA00010790"/>
    </source>
</evidence>
<dbReference type="PIRSF" id="PIRSF000137">
    <property type="entry name" value="Alcohol_oxidase"/>
    <property type="match status" value="1"/>
</dbReference>
<dbReference type="InterPro" id="IPR000172">
    <property type="entry name" value="GMC_OxRdtase_N"/>
</dbReference>
<evidence type="ECO:0000313" key="3">
    <source>
        <dbReference type="EMBL" id="KAK4661150.1"/>
    </source>
</evidence>
<dbReference type="Pfam" id="PF13450">
    <property type="entry name" value="NAD_binding_8"/>
    <property type="match status" value="1"/>
</dbReference>
<dbReference type="Proteomes" id="UP001326199">
    <property type="component" value="Unassembled WGS sequence"/>
</dbReference>
<dbReference type="Gene3D" id="3.30.560.10">
    <property type="entry name" value="Glucose Oxidase, domain 3"/>
    <property type="match status" value="1"/>
</dbReference>
<comment type="caution">
    <text evidence="3">The sequence shown here is derived from an EMBL/GenBank/DDBJ whole genome shotgun (WGS) entry which is preliminary data.</text>
</comment>